<evidence type="ECO:0000313" key="4">
    <source>
        <dbReference type="Proteomes" id="UP000247498"/>
    </source>
</evidence>
<dbReference type="Pfam" id="PF11470">
    <property type="entry name" value="TUG-UBL1"/>
    <property type="match status" value="1"/>
</dbReference>
<feature type="region of interest" description="Disordered" evidence="1">
    <location>
        <begin position="98"/>
        <end position="132"/>
    </location>
</feature>
<feature type="compositionally biased region" description="Low complexity" evidence="1">
    <location>
        <begin position="376"/>
        <end position="386"/>
    </location>
</feature>
<proteinExistence type="predicted"/>
<accession>A0A2V0NRJ7</accession>
<dbReference type="InterPro" id="IPR021569">
    <property type="entry name" value="TUG-UBL1"/>
</dbReference>
<feature type="domain" description="TUG ubiquitin-like" evidence="2">
    <location>
        <begin position="15"/>
        <end position="74"/>
    </location>
</feature>
<evidence type="ECO:0000259" key="2">
    <source>
        <dbReference type="Pfam" id="PF11470"/>
    </source>
</evidence>
<evidence type="ECO:0000313" key="3">
    <source>
        <dbReference type="EMBL" id="GBF90266.1"/>
    </source>
</evidence>
<dbReference type="GO" id="GO:0005634">
    <property type="term" value="C:nucleus"/>
    <property type="evidence" value="ECO:0007669"/>
    <property type="project" value="TreeGrafter"/>
</dbReference>
<organism evidence="3 4">
    <name type="scientific">Raphidocelis subcapitata</name>
    <dbReference type="NCBI Taxonomy" id="307507"/>
    <lineage>
        <taxon>Eukaryota</taxon>
        <taxon>Viridiplantae</taxon>
        <taxon>Chlorophyta</taxon>
        <taxon>core chlorophytes</taxon>
        <taxon>Chlorophyceae</taxon>
        <taxon>CS clade</taxon>
        <taxon>Sphaeropleales</taxon>
        <taxon>Selenastraceae</taxon>
        <taxon>Raphidocelis</taxon>
    </lineage>
</organism>
<gene>
    <name evidence="3" type="ORF">Rsub_03399</name>
</gene>
<dbReference type="Proteomes" id="UP000247498">
    <property type="component" value="Unassembled WGS sequence"/>
</dbReference>
<reference evidence="3 4" key="1">
    <citation type="journal article" date="2018" name="Sci. Rep.">
        <title>Raphidocelis subcapitata (=Pseudokirchneriella subcapitata) provides an insight into genome evolution and environmental adaptations in the Sphaeropleales.</title>
        <authorList>
            <person name="Suzuki S."/>
            <person name="Yamaguchi H."/>
            <person name="Nakajima N."/>
            <person name="Kawachi M."/>
        </authorList>
    </citation>
    <scope>NUCLEOTIDE SEQUENCE [LARGE SCALE GENOMIC DNA]</scope>
    <source>
        <strain evidence="3 4">NIES-35</strain>
    </source>
</reference>
<feature type="compositionally biased region" description="Pro residues" evidence="1">
    <location>
        <begin position="105"/>
        <end position="119"/>
    </location>
</feature>
<feature type="region of interest" description="Disordered" evidence="1">
    <location>
        <begin position="354"/>
        <end position="398"/>
    </location>
</feature>
<dbReference type="Gene3D" id="3.10.20.90">
    <property type="entry name" value="Phosphatidylinositol 3-kinase Catalytic Subunit, Chain A, domain 1"/>
    <property type="match status" value="2"/>
</dbReference>
<dbReference type="SUPFAM" id="SSF54236">
    <property type="entry name" value="Ubiquitin-like"/>
    <property type="match status" value="2"/>
</dbReference>
<dbReference type="GO" id="GO:0005737">
    <property type="term" value="C:cytoplasm"/>
    <property type="evidence" value="ECO:0007669"/>
    <property type="project" value="TreeGrafter"/>
</dbReference>
<name>A0A2V0NRJ7_9CHLO</name>
<dbReference type="InterPro" id="IPR029071">
    <property type="entry name" value="Ubiquitin-like_domsf"/>
</dbReference>
<dbReference type="EMBL" id="BDRX01000015">
    <property type="protein sequence ID" value="GBF90266.1"/>
    <property type="molecule type" value="Genomic_DNA"/>
</dbReference>
<dbReference type="PANTHER" id="PTHR46467:SF1">
    <property type="entry name" value="TETHER CONTAINING UBX DOMAIN FOR GLUT4"/>
    <property type="match status" value="1"/>
</dbReference>
<evidence type="ECO:0000256" key="1">
    <source>
        <dbReference type="SAM" id="MobiDB-lite"/>
    </source>
</evidence>
<dbReference type="GO" id="GO:0006886">
    <property type="term" value="P:intracellular protein transport"/>
    <property type="evidence" value="ECO:0007669"/>
    <property type="project" value="TreeGrafter"/>
</dbReference>
<feature type="compositionally biased region" description="Low complexity" evidence="1">
    <location>
        <begin position="120"/>
        <end position="132"/>
    </location>
</feature>
<feature type="compositionally biased region" description="Basic and acidic residues" evidence="1">
    <location>
        <begin position="360"/>
        <end position="373"/>
    </location>
</feature>
<dbReference type="InParanoid" id="A0A2V0NRJ7"/>
<keyword evidence="4" id="KW-1185">Reference proteome</keyword>
<dbReference type="PANTHER" id="PTHR46467">
    <property type="entry name" value="TETHER CONTAINING UBX DOMAIN FOR GLUT4"/>
    <property type="match status" value="1"/>
</dbReference>
<dbReference type="AlphaFoldDB" id="A0A2V0NRJ7"/>
<comment type="caution">
    <text evidence="3">The sequence shown here is derived from an EMBL/GenBank/DDBJ whole genome shotgun (WGS) entry which is preliminary data.</text>
</comment>
<dbReference type="OrthoDB" id="440781at2759"/>
<dbReference type="GO" id="GO:0012506">
    <property type="term" value="C:vesicle membrane"/>
    <property type="evidence" value="ECO:0007669"/>
    <property type="project" value="TreeGrafter"/>
</dbReference>
<protein>
    <recommendedName>
        <fullName evidence="2">TUG ubiquitin-like domain-containing protein</fullName>
    </recommendedName>
</protein>
<dbReference type="STRING" id="307507.A0A2V0NRJ7"/>
<sequence>MAASVTIHYLGPPDQKAVVKVGPMATLRGVLADAAAKWRPPLDLATVQLHLNKKPVDLDTPFRLLNAPSGSRLEVVAGAPAPAAAAAAAPAAAPPAETRAAASAAPPPAAASAAPPPAALAPGGATAAAPSTSSAPAAAAPAAAAPPAAPSPALVALGIRVPIAVFNQRAVEAAAAARGAAAATVAADPGDAFFEFTADDFAEVARAAQKRAAAQSVLMTRTAREAQARARAASHPPVPVRLHFPDGSIVQAEFAATQPVGAIAELARALVQPGLAPALYLYTAPPKQVLRDAAATLFDLRLLPAAHVHVGAEGGRAPADDSGWLRPQVAALMADEVPEALADRAAAAAGAAAGGGGAAAERERERVLAEARRRAAGPAAGAAAGADGEKKLPKWLKR</sequence>